<organism evidence="1 2">
    <name type="scientific">Oryzias latipes</name>
    <name type="common">Japanese rice fish</name>
    <name type="synonym">Japanese killifish</name>
    <dbReference type="NCBI Taxonomy" id="8090"/>
    <lineage>
        <taxon>Eukaryota</taxon>
        <taxon>Metazoa</taxon>
        <taxon>Chordata</taxon>
        <taxon>Craniata</taxon>
        <taxon>Vertebrata</taxon>
        <taxon>Euteleostomi</taxon>
        <taxon>Actinopterygii</taxon>
        <taxon>Neopterygii</taxon>
        <taxon>Teleostei</taxon>
        <taxon>Neoteleostei</taxon>
        <taxon>Acanthomorphata</taxon>
        <taxon>Ovalentaria</taxon>
        <taxon>Atherinomorphae</taxon>
        <taxon>Beloniformes</taxon>
        <taxon>Adrianichthyidae</taxon>
        <taxon>Oryziinae</taxon>
        <taxon>Oryzias</taxon>
    </lineage>
</organism>
<dbReference type="Proteomes" id="UP000265180">
    <property type="component" value="Chromosome 9"/>
</dbReference>
<evidence type="ECO:0000313" key="1">
    <source>
        <dbReference type="Ensembl" id="ENSORLP00020011994.1"/>
    </source>
</evidence>
<evidence type="ECO:0000313" key="2">
    <source>
        <dbReference type="Proteomes" id="UP000265180"/>
    </source>
</evidence>
<proteinExistence type="predicted"/>
<reference evidence="1" key="4">
    <citation type="submission" date="2025-09" db="UniProtKB">
        <authorList>
            <consortium name="Ensembl"/>
        </authorList>
    </citation>
    <scope>IDENTIFICATION</scope>
    <source>
        <strain evidence="1">HNI</strain>
    </source>
</reference>
<dbReference type="AlphaFoldDB" id="A0A3P9KU65"/>
<dbReference type="Ensembl" id="ENSORLT00020019034.1">
    <property type="protein sequence ID" value="ENSORLP00020011994.1"/>
    <property type="gene ID" value="ENSORLG00020012934.1"/>
</dbReference>
<reference evidence="1" key="3">
    <citation type="submission" date="2025-08" db="UniProtKB">
        <authorList>
            <consortium name="Ensembl"/>
        </authorList>
    </citation>
    <scope>IDENTIFICATION</scope>
    <source>
        <strain evidence="1">HNI</strain>
    </source>
</reference>
<protein>
    <submittedName>
        <fullName evidence="1">Uncharacterized protein</fullName>
    </submittedName>
</protein>
<reference key="1">
    <citation type="journal article" date="2007" name="Nature">
        <title>The medaka draft genome and insights into vertebrate genome evolution.</title>
        <authorList>
            <person name="Kasahara M."/>
            <person name="Naruse K."/>
            <person name="Sasaki S."/>
            <person name="Nakatani Y."/>
            <person name="Qu W."/>
            <person name="Ahsan B."/>
            <person name="Yamada T."/>
            <person name="Nagayasu Y."/>
            <person name="Doi K."/>
            <person name="Kasai Y."/>
            <person name="Jindo T."/>
            <person name="Kobayashi D."/>
            <person name="Shimada A."/>
            <person name="Toyoda A."/>
            <person name="Kuroki Y."/>
            <person name="Fujiyama A."/>
            <person name="Sasaki T."/>
            <person name="Shimizu A."/>
            <person name="Asakawa S."/>
            <person name="Shimizu N."/>
            <person name="Hashimoto S."/>
            <person name="Yang J."/>
            <person name="Lee Y."/>
            <person name="Matsushima K."/>
            <person name="Sugano S."/>
            <person name="Sakaizumi M."/>
            <person name="Narita T."/>
            <person name="Ohishi K."/>
            <person name="Haga S."/>
            <person name="Ohta F."/>
            <person name="Nomoto H."/>
            <person name="Nogata K."/>
            <person name="Morishita T."/>
            <person name="Endo T."/>
            <person name="Shin-I T."/>
            <person name="Takeda H."/>
            <person name="Morishita S."/>
            <person name="Kohara Y."/>
        </authorList>
    </citation>
    <scope>NUCLEOTIDE SEQUENCE [LARGE SCALE GENOMIC DNA]</scope>
    <source>
        <strain>Hd-rR</strain>
    </source>
</reference>
<accession>A0A3P9KU65</accession>
<name>A0A3P9KU65_ORYLA</name>
<reference evidence="1 2" key="2">
    <citation type="submission" date="2017-04" db="EMBL/GenBank/DDBJ databases">
        <title>CpG methylation of centromeres and impact of large insertions on vertebrate speciation.</title>
        <authorList>
            <person name="Ichikawa K."/>
            <person name="Yoshimura J."/>
            <person name="Morishita S."/>
        </authorList>
    </citation>
    <scope>NUCLEOTIDE SEQUENCE</scope>
    <source>
        <strain evidence="1 2">HNI</strain>
    </source>
</reference>
<sequence length="251" mass="28457">QEPAGRHQEPSGRAKWRPSARTNLCFPFSSNCDTHDSRRPRLLLTSPSNERCTLPKTPSNERCIYSNTPSNGRGVFSNTPSNGRCVFSKAPSNDRCVFSNTPSNERCVFSKAPSNERCAFSKSNERCTLPKTPSNERCIYSNTPSNGRCVFSNTPKPSKSPNLIKLPKLISLQIIEAFIVPNVKMTKGKKSRKRNDRVWPVSLNMNQNRTKQSQTKWQFTPTALEQQQNILMKVTQRLRMVPTKAHQKLMT</sequence>